<evidence type="ECO:0000256" key="4">
    <source>
        <dbReference type="ARBA" id="ARBA00022617"/>
    </source>
</evidence>
<evidence type="ECO:0008006" key="12">
    <source>
        <dbReference type="Google" id="ProtNLM"/>
    </source>
</evidence>
<feature type="binding site" description="axial binding residue" evidence="9">
    <location>
        <position position="472"/>
    </location>
    <ligand>
        <name>heme</name>
        <dbReference type="ChEBI" id="CHEBI:30413"/>
    </ligand>
    <ligandPart>
        <name>Fe</name>
        <dbReference type="ChEBI" id="CHEBI:18248"/>
    </ligandPart>
</feature>
<dbReference type="Proteomes" id="UP001212997">
    <property type="component" value="Unassembled WGS sequence"/>
</dbReference>
<evidence type="ECO:0000256" key="8">
    <source>
        <dbReference type="ARBA" id="ARBA00023033"/>
    </source>
</evidence>
<keyword evidence="6" id="KW-0560">Oxidoreductase</keyword>
<comment type="cofactor">
    <cofactor evidence="1 9">
        <name>heme</name>
        <dbReference type="ChEBI" id="CHEBI:30413"/>
    </cofactor>
</comment>
<dbReference type="AlphaFoldDB" id="A0AAD5VCM5"/>
<dbReference type="InterPro" id="IPR001128">
    <property type="entry name" value="Cyt_P450"/>
</dbReference>
<dbReference type="PANTHER" id="PTHR24305:SF166">
    <property type="entry name" value="CYTOCHROME P450 12A4, MITOCHONDRIAL-RELATED"/>
    <property type="match status" value="1"/>
</dbReference>
<reference evidence="10" key="1">
    <citation type="submission" date="2022-07" db="EMBL/GenBank/DDBJ databases">
        <title>Genome Sequence of Physisporinus lineatus.</title>
        <authorList>
            <person name="Buettner E."/>
        </authorList>
    </citation>
    <scope>NUCLEOTIDE SEQUENCE</scope>
    <source>
        <strain evidence="10">VT162</strain>
    </source>
</reference>
<keyword evidence="4 9" id="KW-0349">Heme</keyword>
<evidence type="ECO:0000256" key="2">
    <source>
        <dbReference type="ARBA" id="ARBA00005179"/>
    </source>
</evidence>
<dbReference type="SUPFAM" id="SSF48264">
    <property type="entry name" value="Cytochrome P450"/>
    <property type="match status" value="1"/>
</dbReference>
<comment type="caution">
    <text evidence="10">The sequence shown here is derived from an EMBL/GenBank/DDBJ whole genome shotgun (WGS) entry which is preliminary data.</text>
</comment>
<gene>
    <name evidence="10" type="ORF">NLI96_g328</name>
</gene>
<dbReference type="Pfam" id="PF00067">
    <property type="entry name" value="p450"/>
    <property type="match status" value="1"/>
</dbReference>
<evidence type="ECO:0000313" key="10">
    <source>
        <dbReference type="EMBL" id="KAJ3491989.1"/>
    </source>
</evidence>
<protein>
    <recommendedName>
        <fullName evidence="12">Cytochrome P450</fullName>
    </recommendedName>
</protein>
<keyword evidence="11" id="KW-1185">Reference proteome</keyword>
<dbReference type="InterPro" id="IPR036396">
    <property type="entry name" value="Cyt_P450_sf"/>
</dbReference>
<evidence type="ECO:0000256" key="6">
    <source>
        <dbReference type="ARBA" id="ARBA00023002"/>
    </source>
</evidence>
<dbReference type="GO" id="GO:0020037">
    <property type="term" value="F:heme binding"/>
    <property type="evidence" value="ECO:0007669"/>
    <property type="project" value="InterPro"/>
</dbReference>
<organism evidence="10 11">
    <name type="scientific">Meripilus lineatus</name>
    <dbReference type="NCBI Taxonomy" id="2056292"/>
    <lineage>
        <taxon>Eukaryota</taxon>
        <taxon>Fungi</taxon>
        <taxon>Dikarya</taxon>
        <taxon>Basidiomycota</taxon>
        <taxon>Agaricomycotina</taxon>
        <taxon>Agaricomycetes</taxon>
        <taxon>Polyporales</taxon>
        <taxon>Meripilaceae</taxon>
        <taxon>Meripilus</taxon>
    </lineage>
</organism>
<dbReference type="PRINTS" id="PR00463">
    <property type="entry name" value="EP450I"/>
</dbReference>
<dbReference type="Gene3D" id="1.10.630.10">
    <property type="entry name" value="Cytochrome P450"/>
    <property type="match status" value="1"/>
</dbReference>
<dbReference type="GO" id="GO:0004497">
    <property type="term" value="F:monooxygenase activity"/>
    <property type="evidence" value="ECO:0007669"/>
    <property type="project" value="UniProtKB-KW"/>
</dbReference>
<evidence type="ECO:0000256" key="7">
    <source>
        <dbReference type="ARBA" id="ARBA00023004"/>
    </source>
</evidence>
<evidence type="ECO:0000256" key="3">
    <source>
        <dbReference type="ARBA" id="ARBA00010617"/>
    </source>
</evidence>
<proteinExistence type="inferred from homology"/>
<keyword evidence="8" id="KW-0503">Monooxygenase</keyword>
<keyword evidence="5 9" id="KW-0479">Metal-binding</keyword>
<dbReference type="InterPro" id="IPR050121">
    <property type="entry name" value="Cytochrome_P450_monoxygenase"/>
</dbReference>
<evidence type="ECO:0000256" key="5">
    <source>
        <dbReference type="ARBA" id="ARBA00022723"/>
    </source>
</evidence>
<dbReference type="GO" id="GO:0016705">
    <property type="term" value="F:oxidoreductase activity, acting on paired donors, with incorporation or reduction of molecular oxygen"/>
    <property type="evidence" value="ECO:0007669"/>
    <property type="project" value="InterPro"/>
</dbReference>
<comment type="similarity">
    <text evidence="3">Belongs to the cytochrome P450 family.</text>
</comment>
<evidence type="ECO:0000313" key="11">
    <source>
        <dbReference type="Proteomes" id="UP001212997"/>
    </source>
</evidence>
<evidence type="ECO:0000256" key="1">
    <source>
        <dbReference type="ARBA" id="ARBA00001971"/>
    </source>
</evidence>
<sequence length="534" mass="60238">MAVLVYLGWAVLGVFGYALWALRNPIIKSFTSPLRTLPGPPRKSWLLGYFPDIWKADNSVLQEKWVEQYGPSISYTGLFGIWRLWTKDTRALNHILTHSFVYEKPEETRNALEELLGAVSLLFLFNNILSDTPSKANNIGNRTQLSVQLRSLRDHWASEYAKTNTPTRIDVLSGLSKMTLDVIGLAGFNYSFGALNESGQPSELNQAFNTVFEATSSFEILPLLKVLFPPFRIIRSKKEKITKEAQETMRRIGMQLVAEKKAAIRAMESEKEGVSKRDMQGRDLLTLLLKANMANDIPDAQRLSDEDVLAQVPTFLVAGHETTSNATSWCLFALTQAPEVQRKLREELRNVPTDTPTMDELVALPYLDQVTREALRLHPPVPMTVRVANKEDYIPVSTPYTDKNGQIQTTIRVSKNDAIFLPIVAINRDKSVWGEDAFEFKPERWEKVPDAAGGVPGVWGNMLTFLGGPRSCIGYRFALIEMKALLFTLVRAFEFELSVPIEDVSKRSSMVQRPYIKSEPKNPNQMPLFIKPVA</sequence>
<accession>A0AAD5VCM5</accession>
<keyword evidence="7 9" id="KW-0408">Iron</keyword>
<dbReference type="InterPro" id="IPR002401">
    <property type="entry name" value="Cyt_P450_E_grp-I"/>
</dbReference>
<dbReference type="PANTHER" id="PTHR24305">
    <property type="entry name" value="CYTOCHROME P450"/>
    <property type="match status" value="1"/>
</dbReference>
<dbReference type="GO" id="GO:0005506">
    <property type="term" value="F:iron ion binding"/>
    <property type="evidence" value="ECO:0007669"/>
    <property type="project" value="InterPro"/>
</dbReference>
<name>A0AAD5VCM5_9APHY</name>
<dbReference type="EMBL" id="JANAWD010000004">
    <property type="protein sequence ID" value="KAJ3491989.1"/>
    <property type="molecule type" value="Genomic_DNA"/>
</dbReference>
<evidence type="ECO:0000256" key="9">
    <source>
        <dbReference type="PIRSR" id="PIRSR602401-1"/>
    </source>
</evidence>
<dbReference type="PRINTS" id="PR00385">
    <property type="entry name" value="P450"/>
</dbReference>
<comment type="pathway">
    <text evidence="2">Secondary metabolite biosynthesis.</text>
</comment>